<accession>A0A6A6ZF11</accession>
<sequence length="513" mass="52793">MPTSLPPSPSGATFNAMPFVPEDDDDMPALQEADGSLPQIVIPESEAPPTENSGHSQPSSQANTLPPNFAAVFGTVYSWMQSTPTTAAAPTAPAAAQSAHNDVPHSSSSPSGGGGSNNQGAAPTPSHSHMPPPHIMNLLQTALSAGPPAGFPTAPYMAGTPFASYVPPYAAANYSPNVVPGHGDGAGDTNDWEGAPSDEEDDMPPLEEAVPSSSLPSHTQANAVPSTTFGGAFFMHGPILFGSTLGGGLSNTQGSPTNEAAGPVQDDAPQDGPATAQSAASPPSIFGDLPSGVLPPESMMAAFNAAMTAAYGEDDADYAPATDAMPPFLPPFLPPGSAELENILAAGPIVFETTAAGGITAGFSSSLWPPMPRRQPFDAAAFVDTLEEVNISTIPEEDIRCPHCWLPFGVTEENDPAFAAITDPEVSPELEERQNILHEMPFDTYQANNDPVRTPCGHIFGKACLLESLEKVNTACPTCRQELRPPPVVPLLGGPPLGTPHLSASLVSSEGSD</sequence>
<dbReference type="InterPro" id="IPR001841">
    <property type="entry name" value="Znf_RING"/>
</dbReference>
<evidence type="ECO:0000256" key="1">
    <source>
        <dbReference type="SAM" id="MobiDB-lite"/>
    </source>
</evidence>
<gene>
    <name evidence="3" type="ORF">CC86DRAFT_388237</name>
</gene>
<dbReference type="OrthoDB" id="5396564at2759"/>
<feature type="compositionally biased region" description="Polar residues" evidence="1">
    <location>
        <begin position="50"/>
        <end position="66"/>
    </location>
</feature>
<name>A0A6A6ZF11_9PLEO</name>
<feature type="compositionally biased region" description="Low complexity" evidence="1">
    <location>
        <begin position="273"/>
        <end position="284"/>
    </location>
</feature>
<feature type="compositionally biased region" description="Polar residues" evidence="1">
    <location>
        <begin position="211"/>
        <end position="223"/>
    </location>
</feature>
<dbReference type="AlphaFoldDB" id="A0A6A6ZF11"/>
<feature type="region of interest" description="Disordered" evidence="1">
    <location>
        <begin position="247"/>
        <end position="291"/>
    </location>
</feature>
<dbReference type="EMBL" id="MU006245">
    <property type="protein sequence ID" value="KAF2819448.1"/>
    <property type="molecule type" value="Genomic_DNA"/>
</dbReference>
<reference evidence="3" key="1">
    <citation type="journal article" date="2020" name="Stud. Mycol.">
        <title>101 Dothideomycetes genomes: a test case for predicting lifestyles and emergence of pathogens.</title>
        <authorList>
            <person name="Haridas S."/>
            <person name="Albert R."/>
            <person name="Binder M."/>
            <person name="Bloem J."/>
            <person name="Labutti K."/>
            <person name="Salamov A."/>
            <person name="Andreopoulos B."/>
            <person name="Baker S."/>
            <person name="Barry K."/>
            <person name="Bills G."/>
            <person name="Bluhm B."/>
            <person name="Cannon C."/>
            <person name="Castanera R."/>
            <person name="Culley D."/>
            <person name="Daum C."/>
            <person name="Ezra D."/>
            <person name="Gonzalez J."/>
            <person name="Henrissat B."/>
            <person name="Kuo A."/>
            <person name="Liang C."/>
            <person name="Lipzen A."/>
            <person name="Lutzoni F."/>
            <person name="Magnuson J."/>
            <person name="Mondo S."/>
            <person name="Nolan M."/>
            <person name="Ohm R."/>
            <person name="Pangilinan J."/>
            <person name="Park H.-J."/>
            <person name="Ramirez L."/>
            <person name="Alfaro M."/>
            <person name="Sun H."/>
            <person name="Tritt A."/>
            <person name="Yoshinaga Y."/>
            <person name="Zwiers L.-H."/>
            <person name="Turgeon B."/>
            <person name="Goodwin S."/>
            <person name="Spatafora J."/>
            <person name="Crous P."/>
            <person name="Grigoriev I."/>
        </authorList>
    </citation>
    <scope>NUCLEOTIDE SEQUENCE</scope>
    <source>
        <strain evidence="3">CBS 113818</strain>
    </source>
</reference>
<evidence type="ECO:0000313" key="3">
    <source>
        <dbReference type="EMBL" id="KAF2819448.1"/>
    </source>
</evidence>
<dbReference type="InterPro" id="IPR013083">
    <property type="entry name" value="Znf_RING/FYVE/PHD"/>
</dbReference>
<organism evidence="3 4">
    <name type="scientific">Ophiobolus disseminans</name>
    <dbReference type="NCBI Taxonomy" id="1469910"/>
    <lineage>
        <taxon>Eukaryota</taxon>
        <taxon>Fungi</taxon>
        <taxon>Dikarya</taxon>
        <taxon>Ascomycota</taxon>
        <taxon>Pezizomycotina</taxon>
        <taxon>Dothideomycetes</taxon>
        <taxon>Pleosporomycetidae</taxon>
        <taxon>Pleosporales</taxon>
        <taxon>Pleosporineae</taxon>
        <taxon>Phaeosphaeriaceae</taxon>
        <taxon>Ophiobolus</taxon>
    </lineage>
</organism>
<proteinExistence type="predicted"/>
<evidence type="ECO:0000259" key="2">
    <source>
        <dbReference type="Pfam" id="PF13639"/>
    </source>
</evidence>
<dbReference type="Gene3D" id="3.30.40.10">
    <property type="entry name" value="Zinc/RING finger domain, C3HC4 (zinc finger)"/>
    <property type="match status" value="1"/>
</dbReference>
<feature type="region of interest" description="Disordered" evidence="1">
    <location>
        <begin position="1"/>
        <end position="67"/>
    </location>
</feature>
<feature type="region of interest" description="Disordered" evidence="1">
    <location>
        <begin position="88"/>
        <end position="134"/>
    </location>
</feature>
<dbReference type="SUPFAM" id="SSF57850">
    <property type="entry name" value="RING/U-box"/>
    <property type="match status" value="1"/>
</dbReference>
<feature type="compositionally biased region" description="Acidic residues" evidence="1">
    <location>
        <begin position="196"/>
        <end position="205"/>
    </location>
</feature>
<feature type="region of interest" description="Disordered" evidence="1">
    <location>
        <begin position="180"/>
        <end position="223"/>
    </location>
</feature>
<feature type="region of interest" description="Disordered" evidence="1">
    <location>
        <begin position="492"/>
        <end position="513"/>
    </location>
</feature>
<evidence type="ECO:0000313" key="4">
    <source>
        <dbReference type="Proteomes" id="UP000799424"/>
    </source>
</evidence>
<feature type="domain" description="RING-type" evidence="2">
    <location>
        <begin position="443"/>
        <end position="480"/>
    </location>
</feature>
<protein>
    <recommendedName>
        <fullName evidence="2">RING-type domain-containing protein</fullName>
    </recommendedName>
</protein>
<keyword evidence="4" id="KW-1185">Reference proteome</keyword>
<dbReference type="Proteomes" id="UP000799424">
    <property type="component" value="Unassembled WGS sequence"/>
</dbReference>
<dbReference type="Pfam" id="PF13639">
    <property type="entry name" value="zf-RING_2"/>
    <property type="match status" value="1"/>
</dbReference>